<protein>
    <submittedName>
        <fullName evidence="2">Uncharacterized protein</fullName>
    </submittedName>
</protein>
<dbReference type="EMBL" id="AP019553">
    <property type="protein sequence ID" value="BBJ29095.1"/>
    <property type="molecule type" value="Genomic_DNA"/>
</dbReference>
<organism evidence="2 3">
    <name type="scientific">Athalassotoga saccharophila</name>
    <dbReference type="NCBI Taxonomy" id="1441386"/>
    <lineage>
        <taxon>Bacteria</taxon>
        <taxon>Thermotogati</taxon>
        <taxon>Thermotogota</taxon>
        <taxon>Thermotogae</taxon>
        <taxon>Mesoaciditogales</taxon>
        <taxon>Mesoaciditogaceae</taxon>
        <taxon>Athalassotoga</taxon>
    </lineage>
</organism>
<evidence type="ECO:0000256" key="1">
    <source>
        <dbReference type="SAM" id="MobiDB-lite"/>
    </source>
</evidence>
<dbReference type="RefSeq" id="WP_161849044.1">
    <property type="nucleotide sequence ID" value="NZ_AP019553.1"/>
</dbReference>
<feature type="compositionally biased region" description="Polar residues" evidence="1">
    <location>
        <begin position="7"/>
        <end position="53"/>
    </location>
</feature>
<keyword evidence="2" id="KW-0614">Plasmid</keyword>
<geneLocation type="plasmid" evidence="2 3">
    <name>pATS2</name>
</geneLocation>
<proteinExistence type="predicted"/>
<sequence>MYEINGIGNNNTQYYGITPSSDSTVAPRNISISNNTNGSHFNTNDGPSSLPNTSDVYHHVIDSAESSAAHGDLIHNLDEQYTEYMNSEGLTPAELRADQDQEEGSD</sequence>
<feature type="region of interest" description="Disordered" evidence="1">
    <location>
        <begin position="87"/>
        <end position="106"/>
    </location>
</feature>
<accession>A0A6N4TF21</accession>
<dbReference type="AlphaFoldDB" id="A0A6N4TF21"/>
<feature type="region of interest" description="Disordered" evidence="1">
    <location>
        <begin position="1"/>
        <end position="53"/>
    </location>
</feature>
<evidence type="ECO:0000313" key="3">
    <source>
        <dbReference type="Proteomes" id="UP000463916"/>
    </source>
</evidence>
<name>A0A6N4TF21_9BACT</name>
<dbReference type="KEGG" id="asac:ATHSA_p20005"/>
<dbReference type="Proteomes" id="UP000463916">
    <property type="component" value="Plasmid pATS2"/>
</dbReference>
<evidence type="ECO:0000313" key="2">
    <source>
        <dbReference type="EMBL" id="BBJ29095.1"/>
    </source>
</evidence>
<gene>
    <name evidence="2" type="ORF">ATHSA_p20005</name>
</gene>
<reference evidence="3" key="1">
    <citation type="submission" date="2019-04" db="EMBL/GenBank/DDBJ databases">
        <title>NAS-01 Genome Sequencing.</title>
        <authorList>
            <person name="Kato S."/>
            <person name="Itoh T."/>
            <person name="Ohkuma M."/>
        </authorList>
    </citation>
    <scope>NUCLEOTIDE SEQUENCE [LARGE SCALE GENOMIC DNA]</scope>
    <source>
        <strain evidence="3">NAS-01</strain>
        <plasmid evidence="3">pATS2</plasmid>
    </source>
</reference>
<keyword evidence="3" id="KW-1185">Reference proteome</keyword>